<dbReference type="Proteomes" id="UP000314294">
    <property type="component" value="Unassembled WGS sequence"/>
</dbReference>
<comment type="caution">
    <text evidence="2">The sequence shown here is derived from an EMBL/GenBank/DDBJ whole genome shotgun (WGS) entry which is preliminary data.</text>
</comment>
<protein>
    <submittedName>
        <fullName evidence="2">Uncharacterized protein</fullName>
    </submittedName>
</protein>
<name>A0A4Z2EXL4_9TELE</name>
<feature type="compositionally biased region" description="Low complexity" evidence="1">
    <location>
        <begin position="1"/>
        <end position="21"/>
    </location>
</feature>
<sequence length="128" mass="14288">MRALESSSNRVNTSPSSSPEASSEHTRGLLGPGGNERRRRRRRRRRRKRRRGKWLTKRDRLPASAPVRRGRHLVSSDSQSMSSEKGGALEEAKRPPALHRGASCCSCSPRAGSPDSNSGRHIDWKPPQ</sequence>
<accession>A0A4Z2EXL4</accession>
<evidence type="ECO:0000313" key="3">
    <source>
        <dbReference type="Proteomes" id="UP000314294"/>
    </source>
</evidence>
<evidence type="ECO:0000256" key="1">
    <source>
        <dbReference type="SAM" id="MobiDB-lite"/>
    </source>
</evidence>
<proteinExistence type="predicted"/>
<gene>
    <name evidence="2" type="ORF">EYF80_056845</name>
</gene>
<dbReference type="AlphaFoldDB" id="A0A4Z2EXL4"/>
<feature type="compositionally biased region" description="Basic and acidic residues" evidence="1">
    <location>
        <begin position="118"/>
        <end position="128"/>
    </location>
</feature>
<keyword evidence="3" id="KW-1185">Reference proteome</keyword>
<reference evidence="2 3" key="1">
    <citation type="submission" date="2019-03" db="EMBL/GenBank/DDBJ databases">
        <title>First draft genome of Liparis tanakae, snailfish: a comprehensive survey of snailfish specific genes.</title>
        <authorList>
            <person name="Kim W."/>
            <person name="Song I."/>
            <person name="Jeong J.-H."/>
            <person name="Kim D."/>
            <person name="Kim S."/>
            <person name="Ryu S."/>
            <person name="Song J.Y."/>
            <person name="Lee S.K."/>
        </authorList>
    </citation>
    <scope>NUCLEOTIDE SEQUENCE [LARGE SCALE GENOMIC DNA]</scope>
    <source>
        <tissue evidence="2">Muscle</tissue>
    </source>
</reference>
<organism evidence="2 3">
    <name type="scientific">Liparis tanakae</name>
    <name type="common">Tanaka's snailfish</name>
    <dbReference type="NCBI Taxonomy" id="230148"/>
    <lineage>
        <taxon>Eukaryota</taxon>
        <taxon>Metazoa</taxon>
        <taxon>Chordata</taxon>
        <taxon>Craniata</taxon>
        <taxon>Vertebrata</taxon>
        <taxon>Euteleostomi</taxon>
        <taxon>Actinopterygii</taxon>
        <taxon>Neopterygii</taxon>
        <taxon>Teleostei</taxon>
        <taxon>Neoteleostei</taxon>
        <taxon>Acanthomorphata</taxon>
        <taxon>Eupercaria</taxon>
        <taxon>Perciformes</taxon>
        <taxon>Cottioidei</taxon>
        <taxon>Cottales</taxon>
        <taxon>Liparidae</taxon>
        <taxon>Liparis</taxon>
    </lineage>
</organism>
<feature type="region of interest" description="Disordered" evidence="1">
    <location>
        <begin position="1"/>
        <end position="128"/>
    </location>
</feature>
<dbReference type="EMBL" id="SRLO01002398">
    <property type="protein sequence ID" value="TNN32992.1"/>
    <property type="molecule type" value="Genomic_DNA"/>
</dbReference>
<feature type="compositionally biased region" description="Basic residues" evidence="1">
    <location>
        <begin position="37"/>
        <end position="55"/>
    </location>
</feature>
<evidence type="ECO:0000313" key="2">
    <source>
        <dbReference type="EMBL" id="TNN32992.1"/>
    </source>
</evidence>